<dbReference type="RefSeq" id="WP_041500382.1">
    <property type="nucleotide sequence ID" value="NZ_BJDV01000002.1"/>
</dbReference>
<evidence type="ECO:0000313" key="3">
    <source>
        <dbReference type="Proteomes" id="UP000061546"/>
    </source>
</evidence>
<dbReference type="PROSITE" id="PS50883">
    <property type="entry name" value="EAL"/>
    <property type="match status" value="1"/>
</dbReference>
<dbReference type="KEGG" id="lhi:JP39_08825"/>
<dbReference type="SMART" id="SM00052">
    <property type="entry name" value="EAL"/>
    <property type="match status" value="1"/>
</dbReference>
<keyword evidence="3" id="KW-1185">Reference proteome</keyword>
<dbReference type="AlphaFoldDB" id="A0A0K2LDV6"/>
<dbReference type="Gene3D" id="3.20.20.450">
    <property type="entry name" value="EAL domain"/>
    <property type="match status" value="1"/>
</dbReference>
<reference evidence="2 3" key="1">
    <citation type="submission" date="2015-08" db="EMBL/GenBank/DDBJ databases">
        <title>Genomic sequence of Lactobacillus heilongjiangensis DSM 28069, isolated from Chinese traditional pickle.</title>
        <authorList>
            <person name="Jiang X."/>
            <person name="Zheng B."/>
            <person name="Cheng H."/>
        </authorList>
    </citation>
    <scope>NUCLEOTIDE SEQUENCE [LARGE SCALE GENOMIC DNA]</scope>
    <source>
        <strain evidence="2 3">DSM 28069</strain>
    </source>
</reference>
<dbReference type="InterPro" id="IPR035919">
    <property type="entry name" value="EAL_sf"/>
</dbReference>
<name>A0A0K2LDV6_9LACO</name>
<dbReference type="InterPro" id="IPR001633">
    <property type="entry name" value="EAL_dom"/>
</dbReference>
<gene>
    <name evidence="2" type="ORF">JP39_08825</name>
</gene>
<dbReference type="SUPFAM" id="SSF141868">
    <property type="entry name" value="EAL domain-like"/>
    <property type="match status" value="1"/>
</dbReference>
<organism evidence="2 3">
    <name type="scientific">Companilactobacillus heilongjiangensis</name>
    <dbReference type="NCBI Taxonomy" id="1074467"/>
    <lineage>
        <taxon>Bacteria</taxon>
        <taxon>Bacillati</taxon>
        <taxon>Bacillota</taxon>
        <taxon>Bacilli</taxon>
        <taxon>Lactobacillales</taxon>
        <taxon>Lactobacillaceae</taxon>
        <taxon>Companilactobacillus</taxon>
    </lineage>
</organism>
<proteinExistence type="predicted"/>
<feature type="domain" description="EAL" evidence="1">
    <location>
        <begin position="1"/>
        <end position="227"/>
    </location>
</feature>
<dbReference type="OrthoDB" id="8731447at2"/>
<dbReference type="Proteomes" id="UP000061546">
    <property type="component" value="Chromosome"/>
</dbReference>
<dbReference type="PANTHER" id="PTHR33121:SF70">
    <property type="entry name" value="SIGNALING PROTEIN YKOW"/>
    <property type="match status" value="1"/>
</dbReference>
<dbReference type="EMBL" id="CP012559">
    <property type="protein sequence ID" value="ALB29450.1"/>
    <property type="molecule type" value="Genomic_DNA"/>
</dbReference>
<dbReference type="InterPro" id="IPR050706">
    <property type="entry name" value="Cyclic-di-GMP_PDE-like"/>
</dbReference>
<dbReference type="GO" id="GO:0071111">
    <property type="term" value="F:cyclic-guanylate-specific phosphodiesterase activity"/>
    <property type="evidence" value="ECO:0007669"/>
    <property type="project" value="InterPro"/>
</dbReference>
<accession>A0A0K2LDV6</accession>
<evidence type="ECO:0000313" key="2">
    <source>
        <dbReference type="EMBL" id="ALB29450.1"/>
    </source>
</evidence>
<dbReference type="STRING" id="1074467.JP39_08825"/>
<evidence type="ECO:0000259" key="1">
    <source>
        <dbReference type="PROSITE" id="PS50883"/>
    </source>
</evidence>
<protein>
    <submittedName>
        <fullName evidence="2">Diguanylate cyclase</fullName>
    </submittedName>
</protein>
<dbReference type="Pfam" id="PF00563">
    <property type="entry name" value="EAL"/>
    <property type="match status" value="1"/>
</dbReference>
<dbReference type="PANTHER" id="PTHR33121">
    <property type="entry name" value="CYCLIC DI-GMP PHOSPHODIESTERASE PDEF"/>
    <property type="match status" value="1"/>
</dbReference>
<sequence length="227" mass="26117">MYRFFIQPQLDKVNNSLIGYELLMKKKTAEGWRPPANFSDVPSHTMASLLIATTKLLSLKIGSVSVNINRNQLMDKEVRDAIIEAQSILRPLRLVVELTEDTPDQDWPNSELVPLIKEFINYGMDFSLDDCGTGVNQLDNIQELVPLASEIKFAIQNFGEKLRDPDIEKKVIFWRDFSNKNNLRFILEGIEDDHDDALADSLKIDLRQGYFYGKPRLLKLKPDDNKF</sequence>